<feature type="non-terminal residue" evidence="1">
    <location>
        <position position="1"/>
    </location>
</feature>
<proteinExistence type="predicted"/>
<dbReference type="AlphaFoldDB" id="G5AD96"/>
<dbReference type="GeneID" id="20661667"/>
<accession>G5AD96</accession>
<dbReference type="SUPFAM" id="SSF49842">
    <property type="entry name" value="TNF-like"/>
    <property type="match status" value="1"/>
</dbReference>
<dbReference type="Proteomes" id="UP000002640">
    <property type="component" value="Unassembled WGS sequence"/>
</dbReference>
<evidence type="ECO:0000313" key="2">
    <source>
        <dbReference type="Proteomes" id="UP000002640"/>
    </source>
</evidence>
<dbReference type="InterPro" id="IPR008983">
    <property type="entry name" value="Tumour_necrosis_fac-like_dom"/>
</dbReference>
<evidence type="ECO:0000313" key="1">
    <source>
        <dbReference type="EMBL" id="EGZ06149.1"/>
    </source>
</evidence>
<dbReference type="Gene3D" id="2.60.120.40">
    <property type="match status" value="1"/>
</dbReference>
<dbReference type="InParanoid" id="G5AD96"/>
<dbReference type="OMA" id="LSIWMEN"/>
<protein>
    <submittedName>
        <fullName evidence="1">Uncharacterized protein</fullName>
    </submittedName>
</protein>
<name>G5AD96_PHYSP</name>
<keyword evidence="2" id="KW-1185">Reference proteome</keyword>
<organism evidence="1 2">
    <name type="scientific">Phytophthora sojae (strain P6497)</name>
    <name type="common">Soybean stem and root rot agent</name>
    <name type="synonym">Phytophthora megasperma f. sp. glycines</name>
    <dbReference type="NCBI Taxonomy" id="1094619"/>
    <lineage>
        <taxon>Eukaryota</taxon>
        <taxon>Sar</taxon>
        <taxon>Stramenopiles</taxon>
        <taxon>Oomycota</taxon>
        <taxon>Peronosporomycetes</taxon>
        <taxon>Peronosporales</taxon>
        <taxon>Peronosporaceae</taxon>
        <taxon>Phytophthora</taxon>
    </lineage>
</organism>
<dbReference type="EMBL" id="JH159164">
    <property type="protein sequence ID" value="EGZ06149.1"/>
    <property type="molecule type" value="Genomic_DNA"/>
</dbReference>
<sequence length="242" mass="26797">YRSTKDMTPSDYVTSANTIPGASLTDYFQCLSDSLECEISDSSPVQRRLKPLNGGGFRLELVMTLQFLRSTWVVKYAFDLEPVPLERIDVVESNLRDQQDALERIRGELSAAQTPPFLRLEASRTRQYSTLSCLESRLCWNKAHCAEFAVNGEDGVIKILRQGVYRIGGVVNCAPTSYGKTVMLLKNGVCIQQNYCAYMGSNHYVSTSLDAIVLLEEGDMLTITCGTKTVTTSYCSIVGIVA</sequence>
<reference evidence="1 2" key="1">
    <citation type="journal article" date="2006" name="Science">
        <title>Phytophthora genome sequences uncover evolutionary origins and mechanisms of pathogenesis.</title>
        <authorList>
            <person name="Tyler B.M."/>
            <person name="Tripathy S."/>
            <person name="Zhang X."/>
            <person name="Dehal P."/>
            <person name="Jiang R.H."/>
            <person name="Aerts A."/>
            <person name="Arredondo F.D."/>
            <person name="Baxter L."/>
            <person name="Bensasson D."/>
            <person name="Beynon J.L."/>
            <person name="Chapman J."/>
            <person name="Damasceno C.M."/>
            <person name="Dorrance A.E."/>
            <person name="Dou D."/>
            <person name="Dickerman A.W."/>
            <person name="Dubchak I.L."/>
            <person name="Garbelotto M."/>
            <person name="Gijzen M."/>
            <person name="Gordon S.G."/>
            <person name="Govers F."/>
            <person name="Grunwald N.J."/>
            <person name="Huang W."/>
            <person name="Ivors K.L."/>
            <person name="Jones R.W."/>
            <person name="Kamoun S."/>
            <person name="Krampis K."/>
            <person name="Lamour K.H."/>
            <person name="Lee M.K."/>
            <person name="McDonald W.H."/>
            <person name="Medina M."/>
            <person name="Meijer H.J."/>
            <person name="Nordberg E.K."/>
            <person name="Maclean D.J."/>
            <person name="Ospina-Giraldo M.D."/>
            <person name="Morris P.F."/>
            <person name="Phuntumart V."/>
            <person name="Putnam N.H."/>
            <person name="Rash S."/>
            <person name="Rose J.K."/>
            <person name="Sakihama Y."/>
            <person name="Salamov A.A."/>
            <person name="Savidor A."/>
            <person name="Scheuring C.F."/>
            <person name="Smith B.M."/>
            <person name="Sobral B.W."/>
            <person name="Terry A."/>
            <person name="Torto-Alalibo T.A."/>
            <person name="Win J."/>
            <person name="Xu Z."/>
            <person name="Zhang H."/>
            <person name="Grigoriev I.V."/>
            <person name="Rokhsar D.S."/>
            <person name="Boore J.L."/>
        </authorList>
    </citation>
    <scope>NUCLEOTIDE SEQUENCE [LARGE SCALE GENOMIC DNA]</scope>
    <source>
        <strain evidence="1 2">P6497</strain>
    </source>
</reference>
<gene>
    <name evidence="1" type="ORF">PHYSODRAFT_531862</name>
</gene>
<dbReference type="RefSeq" id="XP_009538046.1">
    <property type="nucleotide sequence ID" value="XM_009539751.1"/>
</dbReference>
<dbReference type="KEGG" id="psoj:PHYSODRAFT_531862"/>